<reference evidence="3 4" key="1">
    <citation type="submission" date="2018-01" db="EMBL/GenBank/DDBJ databases">
        <title>A novel member of the phylum Bacteroidetes isolated from glacier ice.</title>
        <authorList>
            <person name="Liu Q."/>
            <person name="Xin Y.-H."/>
        </authorList>
    </citation>
    <scope>NUCLEOTIDE SEQUENCE [LARGE SCALE GENOMIC DNA]</scope>
    <source>
        <strain evidence="3 4">RB1R16</strain>
    </source>
</reference>
<dbReference type="RefSeq" id="WP_105037340.1">
    <property type="nucleotide sequence ID" value="NZ_PPSL01000001.1"/>
</dbReference>
<dbReference type="Gene3D" id="2.60.40.1730">
    <property type="entry name" value="tricorn interacting facor f3 domain"/>
    <property type="match status" value="1"/>
</dbReference>
<dbReference type="GO" id="GO:0043171">
    <property type="term" value="P:peptide catabolic process"/>
    <property type="evidence" value="ECO:0007669"/>
    <property type="project" value="TreeGrafter"/>
</dbReference>
<dbReference type="Gene3D" id="1.10.390.10">
    <property type="entry name" value="Neutral Protease Domain 2"/>
    <property type="match status" value="1"/>
</dbReference>
<dbReference type="GO" id="GO:0016020">
    <property type="term" value="C:membrane"/>
    <property type="evidence" value="ECO:0007669"/>
    <property type="project" value="TreeGrafter"/>
</dbReference>
<feature type="domain" description="Peptidase M1 membrane alanine aminopeptidase" evidence="2">
    <location>
        <begin position="339"/>
        <end position="517"/>
    </location>
</feature>
<dbReference type="GO" id="GO:0042277">
    <property type="term" value="F:peptide binding"/>
    <property type="evidence" value="ECO:0007669"/>
    <property type="project" value="TreeGrafter"/>
</dbReference>
<dbReference type="InterPro" id="IPR042097">
    <property type="entry name" value="Aminopeptidase_N-like_N_sf"/>
</dbReference>
<dbReference type="GO" id="GO:0005615">
    <property type="term" value="C:extracellular space"/>
    <property type="evidence" value="ECO:0007669"/>
    <property type="project" value="TreeGrafter"/>
</dbReference>
<feature type="chain" id="PRO_5015627682" evidence="1">
    <location>
        <begin position="25"/>
        <end position="593"/>
    </location>
</feature>
<gene>
    <name evidence="3" type="ORF">CJD36_001520</name>
</gene>
<organism evidence="3 4">
    <name type="scientific">Flavipsychrobacter stenotrophus</name>
    <dbReference type="NCBI Taxonomy" id="2077091"/>
    <lineage>
        <taxon>Bacteria</taxon>
        <taxon>Pseudomonadati</taxon>
        <taxon>Bacteroidota</taxon>
        <taxon>Chitinophagia</taxon>
        <taxon>Chitinophagales</taxon>
        <taxon>Chitinophagaceae</taxon>
        <taxon>Flavipsychrobacter</taxon>
    </lineage>
</organism>
<dbReference type="CDD" id="cd09603">
    <property type="entry name" value="M1_APN_like"/>
    <property type="match status" value="1"/>
</dbReference>
<keyword evidence="1" id="KW-0732">Signal</keyword>
<sequence>MKKVLLIILSMWYLLSANTTFAFAHADTLRGSNGRGRDWWDVKKYWLQVSFDTARQSIKGFSDIEFSVVKTARDSMQIDLQDPMVVDSVILIEEYTDSTNRDRIDALLSKRPARPGLKVDPIYTTYIHRDRTLLSVKKENNVWWVISDFSKLNKKDPDSLRSRSLMVYFHGSPRKAVNPPWDGGFSWKHDSTGKPWIAVSCQGLGASVWWPCKDAQWDEPDNGMDICLDVPRGLAAISNGRFVDTSKADIPGYLSWTWKVKNPINNYDVSFYIGDYVHWHDTLEGENTEDGELNLDFWVLRYNEDRARKQFAVVPQMIHCFEYWMGPYPFYEDGYKLVEAPYLGMEHQSAVAYGNKYKMGYMGFDRTGTDIGMKFDYIIIHESGHEWFGNSVTAKDMADNWIHEGITTYSESLFAECLLGKEKGQAYCRGEWRNIDNDKPMIGPYGVNEEGSNDIYDKGAAIMHMIRVLANGDDEKFRQILRGLSKNFYHQTVTTQQVEAYIATRTGLDLTAFFNQYLRQANIPKLEYKIKHKKLTYKFTGVVSGFTLPIPITDGNTTITINPTDKSQTVKWKGKNVEFSKDFLMNIKKKAIN</sequence>
<keyword evidence="4" id="KW-1185">Reference proteome</keyword>
<feature type="signal peptide" evidence="1">
    <location>
        <begin position="1"/>
        <end position="24"/>
    </location>
</feature>
<dbReference type="EMBL" id="PPSL01000001">
    <property type="protein sequence ID" value="PQJ12456.1"/>
    <property type="molecule type" value="Genomic_DNA"/>
</dbReference>
<dbReference type="InterPro" id="IPR027268">
    <property type="entry name" value="Peptidase_M4/M1_CTD_sf"/>
</dbReference>
<dbReference type="GO" id="GO:0070006">
    <property type="term" value="F:metalloaminopeptidase activity"/>
    <property type="evidence" value="ECO:0007669"/>
    <property type="project" value="TreeGrafter"/>
</dbReference>
<evidence type="ECO:0000313" key="3">
    <source>
        <dbReference type="EMBL" id="PQJ12456.1"/>
    </source>
</evidence>
<dbReference type="PANTHER" id="PTHR11533">
    <property type="entry name" value="PROTEASE M1 ZINC METALLOPROTEASE"/>
    <property type="match status" value="1"/>
</dbReference>
<dbReference type="SUPFAM" id="SSF63737">
    <property type="entry name" value="Leukotriene A4 hydrolase N-terminal domain"/>
    <property type="match status" value="1"/>
</dbReference>
<comment type="caution">
    <text evidence="3">The sequence shown here is derived from an EMBL/GenBank/DDBJ whole genome shotgun (WGS) entry which is preliminary data.</text>
</comment>
<dbReference type="PANTHER" id="PTHR11533:SF174">
    <property type="entry name" value="PUROMYCIN-SENSITIVE AMINOPEPTIDASE-RELATED"/>
    <property type="match status" value="1"/>
</dbReference>
<dbReference type="InterPro" id="IPR014782">
    <property type="entry name" value="Peptidase_M1_dom"/>
</dbReference>
<dbReference type="GO" id="GO:0005737">
    <property type="term" value="C:cytoplasm"/>
    <property type="evidence" value="ECO:0007669"/>
    <property type="project" value="TreeGrafter"/>
</dbReference>
<name>A0A2S7T127_9BACT</name>
<protein>
    <submittedName>
        <fullName evidence="3">Peptidase M1</fullName>
    </submittedName>
</protein>
<dbReference type="AlphaFoldDB" id="A0A2S7T127"/>
<evidence type="ECO:0000259" key="2">
    <source>
        <dbReference type="Pfam" id="PF01433"/>
    </source>
</evidence>
<accession>A0A2S7T127</accession>
<dbReference type="Pfam" id="PF01433">
    <property type="entry name" value="Peptidase_M1"/>
    <property type="match status" value="1"/>
</dbReference>
<dbReference type="Proteomes" id="UP000239872">
    <property type="component" value="Unassembled WGS sequence"/>
</dbReference>
<dbReference type="SUPFAM" id="SSF55486">
    <property type="entry name" value="Metalloproteases ('zincins'), catalytic domain"/>
    <property type="match status" value="1"/>
</dbReference>
<evidence type="ECO:0000256" key="1">
    <source>
        <dbReference type="SAM" id="SignalP"/>
    </source>
</evidence>
<dbReference type="InterPro" id="IPR050344">
    <property type="entry name" value="Peptidase_M1_aminopeptidases"/>
</dbReference>
<evidence type="ECO:0000313" key="4">
    <source>
        <dbReference type="Proteomes" id="UP000239872"/>
    </source>
</evidence>
<proteinExistence type="predicted"/>
<dbReference type="GO" id="GO:0008270">
    <property type="term" value="F:zinc ion binding"/>
    <property type="evidence" value="ECO:0007669"/>
    <property type="project" value="InterPro"/>
</dbReference>
<dbReference type="OrthoDB" id="100605at2"/>